<protein>
    <submittedName>
        <fullName evidence="3">Helix-turn-helix domain-containing protein</fullName>
    </submittedName>
</protein>
<dbReference type="OrthoDB" id="5462911at2"/>
<reference evidence="3 4" key="1">
    <citation type="submission" date="2019-09" db="EMBL/GenBank/DDBJ databases">
        <title>Genome sequence of Roseospira marina, one of the more divergent members of the non-sulfur purple photosynthetic bacterial family, the Rhodospirillaceae.</title>
        <authorList>
            <person name="Meyer T."/>
            <person name="Kyndt J."/>
        </authorList>
    </citation>
    <scope>NUCLEOTIDE SEQUENCE [LARGE SCALE GENOMIC DNA]</scope>
    <source>
        <strain evidence="3 4">DSM 15113</strain>
    </source>
</reference>
<dbReference type="InterPro" id="IPR050807">
    <property type="entry name" value="TransReg_Diox_bact_type"/>
</dbReference>
<evidence type="ECO:0000313" key="3">
    <source>
        <dbReference type="EMBL" id="KAA5606803.1"/>
    </source>
</evidence>
<dbReference type="AlphaFoldDB" id="A0A5M6IEY5"/>
<dbReference type="InterPro" id="IPR010982">
    <property type="entry name" value="Lambda_DNA-bd_dom_sf"/>
</dbReference>
<dbReference type="CDD" id="cd00093">
    <property type="entry name" value="HTH_XRE"/>
    <property type="match status" value="1"/>
</dbReference>
<evidence type="ECO:0000259" key="2">
    <source>
        <dbReference type="PROSITE" id="PS50943"/>
    </source>
</evidence>
<dbReference type="EMBL" id="VWPJ01000003">
    <property type="protein sequence ID" value="KAA5606803.1"/>
    <property type="molecule type" value="Genomic_DNA"/>
</dbReference>
<dbReference type="SMART" id="SM00530">
    <property type="entry name" value="HTH_XRE"/>
    <property type="match status" value="1"/>
</dbReference>
<organism evidence="3 4">
    <name type="scientific">Roseospira marina</name>
    <dbReference type="NCBI Taxonomy" id="140057"/>
    <lineage>
        <taxon>Bacteria</taxon>
        <taxon>Pseudomonadati</taxon>
        <taxon>Pseudomonadota</taxon>
        <taxon>Alphaproteobacteria</taxon>
        <taxon>Rhodospirillales</taxon>
        <taxon>Rhodospirillaceae</taxon>
        <taxon>Roseospira</taxon>
    </lineage>
</organism>
<accession>A0A5M6IEY5</accession>
<proteinExistence type="predicted"/>
<sequence>MEVGEQIKTLRLAAGLSQRELAAAAGLHQSALSAMERGEGKDGPTYRKLRMIAKAMGLRMVFVPNEVRENTASHAVEAVCTPSPGKQYRISGSEKVASKQSRKFRSLLSTQVRALNVPSKTKTRRA</sequence>
<dbReference type="GO" id="GO:0005829">
    <property type="term" value="C:cytosol"/>
    <property type="evidence" value="ECO:0007669"/>
    <property type="project" value="TreeGrafter"/>
</dbReference>
<name>A0A5M6IEY5_9PROT</name>
<dbReference type="GO" id="GO:0003677">
    <property type="term" value="F:DNA binding"/>
    <property type="evidence" value="ECO:0007669"/>
    <property type="project" value="UniProtKB-KW"/>
</dbReference>
<dbReference type="GO" id="GO:0003700">
    <property type="term" value="F:DNA-binding transcription factor activity"/>
    <property type="evidence" value="ECO:0007669"/>
    <property type="project" value="TreeGrafter"/>
</dbReference>
<dbReference type="PANTHER" id="PTHR46797">
    <property type="entry name" value="HTH-TYPE TRANSCRIPTIONAL REGULATOR"/>
    <property type="match status" value="1"/>
</dbReference>
<dbReference type="InterPro" id="IPR001387">
    <property type="entry name" value="Cro/C1-type_HTH"/>
</dbReference>
<dbReference type="Pfam" id="PF01381">
    <property type="entry name" value="HTH_3"/>
    <property type="match status" value="1"/>
</dbReference>
<dbReference type="PROSITE" id="PS50943">
    <property type="entry name" value="HTH_CROC1"/>
    <property type="match status" value="1"/>
</dbReference>
<gene>
    <name evidence="3" type="ORF">F1188_04765</name>
</gene>
<evidence type="ECO:0000256" key="1">
    <source>
        <dbReference type="ARBA" id="ARBA00023125"/>
    </source>
</evidence>
<keyword evidence="4" id="KW-1185">Reference proteome</keyword>
<feature type="domain" description="HTH cro/C1-type" evidence="2">
    <location>
        <begin position="7"/>
        <end position="63"/>
    </location>
</feature>
<dbReference type="PANTHER" id="PTHR46797:SF1">
    <property type="entry name" value="METHYLPHOSPHONATE SYNTHASE"/>
    <property type="match status" value="1"/>
</dbReference>
<comment type="caution">
    <text evidence="3">The sequence shown here is derived from an EMBL/GenBank/DDBJ whole genome shotgun (WGS) entry which is preliminary data.</text>
</comment>
<dbReference type="Gene3D" id="1.10.260.40">
    <property type="entry name" value="lambda repressor-like DNA-binding domains"/>
    <property type="match status" value="1"/>
</dbReference>
<dbReference type="Proteomes" id="UP000324065">
    <property type="component" value="Unassembled WGS sequence"/>
</dbReference>
<evidence type="ECO:0000313" key="4">
    <source>
        <dbReference type="Proteomes" id="UP000324065"/>
    </source>
</evidence>
<keyword evidence="1" id="KW-0238">DNA-binding</keyword>
<dbReference type="SUPFAM" id="SSF47413">
    <property type="entry name" value="lambda repressor-like DNA-binding domains"/>
    <property type="match status" value="1"/>
</dbReference>